<protein>
    <recommendedName>
        <fullName evidence="8">Indoleamine 2,3-dioxygenase</fullName>
    </recommendedName>
</protein>
<evidence type="ECO:0000256" key="2">
    <source>
        <dbReference type="ARBA" id="ARBA00022723"/>
    </source>
</evidence>
<feature type="chain" id="PRO_5001644655" description="Indoleamine 2,3-dioxygenase" evidence="5">
    <location>
        <begin position="37"/>
        <end position="495"/>
    </location>
</feature>
<dbReference type="GO" id="GO:0019441">
    <property type="term" value="P:L-tryptophan catabolic process to kynurenine"/>
    <property type="evidence" value="ECO:0007669"/>
    <property type="project" value="InterPro"/>
</dbReference>
<keyword evidence="5" id="KW-0732">Signal</keyword>
<dbReference type="GO" id="GO:0046872">
    <property type="term" value="F:metal ion binding"/>
    <property type="evidence" value="ECO:0007669"/>
    <property type="project" value="UniProtKB-KW"/>
</dbReference>
<dbReference type="InterPro" id="IPR000898">
    <property type="entry name" value="Indolamine_dOase"/>
</dbReference>
<dbReference type="PANTHER" id="PTHR28657">
    <property type="entry name" value="INDOLEAMINE 2,3-DIOXYGENASE"/>
    <property type="match status" value="1"/>
</dbReference>
<keyword evidence="4" id="KW-0349">Heme</keyword>
<dbReference type="Proteomes" id="UP000027195">
    <property type="component" value="Unassembled WGS sequence"/>
</dbReference>
<name>A0A067MG94_BOTB1</name>
<evidence type="ECO:0000256" key="3">
    <source>
        <dbReference type="ARBA" id="ARBA00023004"/>
    </source>
</evidence>
<evidence type="ECO:0000256" key="1">
    <source>
        <dbReference type="ARBA" id="ARBA00007119"/>
    </source>
</evidence>
<feature type="signal peptide" evidence="5">
    <location>
        <begin position="1"/>
        <end position="36"/>
    </location>
</feature>
<evidence type="ECO:0000313" key="6">
    <source>
        <dbReference type="EMBL" id="KDQ10601.1"/>
    </source>
</evidence>
<dbReference type="Gene3D" id="1.20.58.480">
    <property type="match status" value="1"/>
</dbReference>
<accession>A0A067MG94</accession>
<reference evidence="7" key="1">
    <citation type="journal article" date="2014" name="Proc. Natl. Acad. Sci. U.S.A.">
        <title>Extensive sampling of basidiomycete genomes demonstrates inadequacy of the white-rot/brown-rot paradigm for wood decay fungi.</title>
        <authorList>
            <person name="Riley R."/>
            <person name="Salamov A.A."/>
            <person name="Brown D.W."/>
            <person name="Nagy L.G."/>
            <person name="Floudas D."/>
            <person name="Held B.W."/>
            <person name="Levasseur A."/>
            <person name="Lombard V."/>
            <person name="Morin E."/>
            <person name="Otillar R."/>
            <person name="Lindquist E.A."/>
            <person name="Sun H."/>
            <person name="LaButti K.M."/>
            <person name="Schmutz J."/>
            <person name="Jabbour D."/>
            <person name="Luo H."/>
            <person name="Baker S.E."/>
            <person name="Pisabarro A.G."/>
            <person name="Walton J.D."/>
            <person name="Blanchette R.A."/>
            <person name="Henrissat B."/>
            <person name="Martin F."/>
            <person name="Cullen D."/>
            <person name="Hibbett D.S."/>
            <person name="Grigoriev I.V."/>
        </authorList>
    </citation>
    <scope>NUCLEOTIDE SEQUENCE [LARGE SCALE GENOMIC DNA]</scope>
    <source>
        <strain evidence="7">FD-172 SS1</strain>
    </source>
</reference>
<dbReference type="InParanoid" id="A0A067MG94"/>
<dbReference type="AlphaFoldDB" id="A0A067MG94"/>
<keyword evidence="2 4" id="KW-0479">Metal-binding</keyword>
<evidence type="ECO:0000313" key="7">
    <source>
        <dbReference type="Proteomes" id="UP000027195"/>
    </source>
</evidence>
<dbReference type="EMBL" id="KL198066">
    <property type="protein sequence ID" value="KDQ10601.1"/>
    <property type="molecule type" value="Genomic_DNA"/>
</dbReference>
<keyword evidence="7" id="KW-1185">Reference proteome</keyword>
<dbReference type="InterPro" id="IPR037217">
    <property type="entry name" value="Trp/Indoleamine_2_3_dOase-like"/>
</dbReference>
<gene>
    <name evidence="6" type="ORF">BOTBODRAFT_178074</name>
</gene>
<dbReference type="OrthoDB" id="540174at2759"/>
<proteinExistence type="inferred from homology"/>
<dbReference type="GO" id="GO:0034354">
    <property type="term" value="P:'de novo' NAD+ biosynthetic process from L-tryptophan"/>
    <property type="evidence" value="ECO:0007669"/>
    <property type="project" value="TreeGrafter"/>
</dbReference>
<dbReference type="GO" id="GO:0020037">
    <property type="term" value="F:heme binding"/>
    <property type="evidence" value="ECO:0007669"/>
    <property type="project" value="InterPro"/>
</dbReference>
<comment type="similarity">
    <text evidence="1">Belongs to the indoleamine 2,3-dioxygenase family.</text>
</comment>
<evidence type="ECO:0008006" key="8">
    <source>
        <dbReference type="Google" id="ProtNLM"/>
    </source>
</evidence>
<dbReference type="HOGENOM" id="CLU_010089_2_0_1"/>
<organism evidence="6 7">
    <name type="scientific">Botryobasidium botryosum (strain FD-172 SS1)</name>
    <dbReference type="NCBI Taxonomy" id="930990"/>
    <lineage>
        <taxon>Eukaryota</taxon>
        <taxon>Fungi</taxon>
        <taxon>Dikarya</taxon>
        <taxon>Basidiomycota</taxon>
        <taxon>Agaricomycotina</taxon>
        <taxon>Agaricomycetes</taxon>
        <taxon>Cantharellales</taxon>
        <taxon>Botryobasidiaceae</taxon>
        <taxon>Botryobasidium</taxon>
    </lineage>
</organism>
<dbReference type="STRING" id="930990.A0A067MG94"/>
<sequence>MSFRPAFPHTLLREIASATSHLLNWIISFFLHVLFAVEPAHNHVPQRQFNLADFDVDYTTGFLPARPPISRLSAEFELWEQALDKANCQNSVLSLGEDYSPEALAKRDSSAQWRAHFQSAPVLPTSSLHNDVELLRRAHHVLAFLVHFYVHSTPPTPTQAVHIPASLAVPLVTVSRVLGIAPILTFADTVLWNYALIDPTQPLSPTNMRFQTLFTGTQDETSFYLCCAQIELRGVPALRAISNYENLASIGDNDSLAKVACVLEDVAAVINDLTSTLQSVRCTCEPSVFYHAIRPWFRGSDASGPESPNWVFEGVEDSDRLDLSGPSAGQSSLMHSLDVFLDVDHSLEKPRLPAPSEQNQRADHKFMKRMQRYMPSIHQNFLQFLSATPRCVRNVARCHPSLIDPYNACVTALKQFRDAHLRVACLYVVSMSRAAPKPGCPVGAMMLKMQAEGALTCPVTGESLKRQPVRGTGGNELSLLLKACRDATTRTLLDR</sequence>
<dbReference type="SUPFAM" id="SSF140959">
    <property type="entry name" value="Indolic compounds 2,3-dioxygenase-like"/>
    <property type="match status" value="1"/>
</dbReference>
<evidence type="ECO:0000256" key="5">
    <source>
        <dbReference type="SAM" id="SignalP"/>
    </source>
</evidence>
<dbReference type="GO" id="GO:0005737">
    <property type="term" value="C:cytoplasm"/>
    <property type="evidence" value="ECO:0007669"/>
    <property type="project" value="TreeGrafter"/>
</dbReference>
<dbReference type="GO" id="GO:0033754">
    <property type="term" value="F:indoleamine 2,3-dioxygenase activity"/>
    <property type="evidence" value="ECO:0007669"/>
    <property type="project" value="TreeGrafter"/>
</dbReference>
<dbReference type="PANTHER" id="PTHR28657:SF5">
    <property type="entry name" value="INDOLEAMINE 2,3-DIOXYGENASE"/>
    <property type="match status" value="1"/>
</dbReference>
<feature type="binding site" description="proximal binding residue" evidence="4">
    <location>
        <position position="420"/>
    </location>
    <ligand>
        <name>heme b</name>
        <dbReference type="ChEBI" id="CHEBI:60344"/>
    </ligand>
    <ligandPart>
        <name>Fe</name>
        <dbReference type="ChEBI" id="CHEBI:18248"/>
    </ligandPart>
</feature>
<evidence type="ECO:0000256" key="4">
    <source>
        <dbReference type="PIRSR" id="PIRSR600898-1"/>
    </source>
</evidence>
<dbReference type="Pfam" id="PF01231">
    <property type="entry name" value="IDO"/>
    <property type="match status" value="1"/>
</dbReference>
<keyword evidence="3 4" id="KW-0408">Iron</keyword>